<keyword evidence="3" id="KW-1003">Cell membrane</keyword>
<evidence type="ECO:0000256" key="7">
    <source>
        <dbReference type="ARBA" id="ARBA00023136"/>
    </source>
</evidence>
<evidence type="ECO:0000256" key="1">
    <source>
        <dbReference type="ARBA" id="ARBA00004651"/>
    </source>
</evidence>
<keyword evidence="4" id="KW-0812">Transmembrane</keyword>
<sequence length="495" mass="55381">MVESKAESPTLGSFQSESILTADKPPTCWGTLLFLWDKLSTTALSRCWPSLIVTGIWSSSICVLNHFTNGKLAIQPTLITVFGTVLGFVISFRTSSSFDRYNEGRKLWAQIVLNCRIFARTVWFHIPDNAISAPPTDCRCPTARGYSDQVQDQAKILADKAKTLEEKKKVVNLLEAYAVAVKHYLRGEEGIGYQDLKPLVPFISSCDHPFPATISSTDDQTRTLHRRLTHDHKRDTPAPCVPATQAPASPGHLVAVPGARPAFRALGTDNTIVPPHDEESLRPAEIGPRYCWRTAFPFPFLFWVWVNFKKFCKLGANDASQKFCPKKDNVPLDISMYLTSYICKLQARRTVDDPTLGLLYTTLNQLVDALTGLERILTTPIPISYSSHLWTVTMVYCATLPFQLWSTLEWFTVPASVIAGFVFYGFIVAGEEIENPFGYDRNDLDMGHIVHNIIRKELRAITAMSIQDLTKRAFPDDIQDVTPSNGSLKNETLSD</sequence>
<evidence type="ECO:0000313" key="9">
    <source>
        <dbReference type="Proteomes" id="UP000054485"/>
    </source>
</evidence>
<evidence type="ECO:0000256" key="6">
    <source>
        <dbReference type="ARBA" id="ARBA00023065"/>
    </source>
</evidence>
<keyword evidence="5" id="KW-1133">Transmembrane helix</keyword>
<dbReference type="OrthoDB" id="1368at2759"/>
<dbReference type="EMBL" id="KN835263">
    <property type="protein sequence ID" value="KIK41613.1"/>
    <property type="molecule type" value="Genomic_DNA"/>
</dbReference>
<dbReference type="AlphaFoldDB" id="A0A0D0BE69"/>
<dbReference type="InParanoid" id="A0A0D0BE69"/>
<dbReference type="InterPro" id="IPR044669">
    <property type="entry name" value="YneE/VCCN1/2-like"/>
</dbReference>
<dbReference type="GO" id="GO:0005254">
    <property type="term" value="F:chloride channel activity"/>
    <property type="evidence" value="ECO:0007669"/>
    <property type="project" value="InterPro"/>
</dbReference>
<gene>
    <name evidence="8" type="ORF">CY34DRAFT_805841</name>
</gene>
<evidence type="ECO:0000256" key="3">
    <source>
        <dbReference type="ARBA" id="ARBA00022475"/>
    </source>
</evidence>
<keyword evidence="6" id="KW-0406">Ion transport</keyword>
<name>A0A0D0BE69_9AGAM</name>
<evidence type="ECO:0000313" key="8">
    <source>
        <dbReference type="EMBL" id="KIK41613.1"/>
    </source>
</evidence>
<proteinExistence type="predicted"/>
<protein>
    <submittedName>
        <fullName evidence="8">Uncharacterized protein</fullName>
    </submittedName>
</protein>
<dbReference type="Pfam" id="PF25539">
    <property type="entry name" value="Bestrophin_2"/>
    <property type="match status" value="2"/>
</dbReference>
<dbReference type="Proteomes" id="UP000054485">
    <property type="component" value="Unassembled WGS sequence"/>
</dbReference>
<dbReference type="GO" id="GO:0005886">
    <property type="term" value="C:plasma membrane"/>
    <property type="evidence" value="ECO:0007669"/>
    <property type="project" value="UniProtKB-SubCell"/>
</dbReference>
<keyword evidence="9" id="KW-1185">Reference proteome</keyword>
<keyword evidence="2" id="KW-0813">Transport</keyword>
<accession>A0A0D0BE69</accession>
<dbReference type="PANTHER" id="PTHR33281:SF19">
    <property type="entry name" value="VOLTAGE-DEPENDENT ANION CHANNEL-FORMING PROTEIN YNEE"/>
    <property type="match status" value="1"/>
</dbReference>
<evidence type="ECO:0000256" key="2">
    <source>
        <dbReference type="ARBA" id="ARBA00022448"/>
    </source>
</evidence>
<dbReference type="PANTHER" id="PTHR33281">
    <property type="entry name" value="UPF0187 PROTEIN YNEE"/>
    <property type="match status" value="1"/>
</dbReference>
<dbReference type="STRING" id="930992.A0A0D0BE69"/>
<evidence type="ECO:0000256" key="4">
    <source>
        <dbReference type="ARBA" id="ARBA00022692"/>
    </source>
</evidence>
<keyword evidence="7" id="KW-0472">Membrane</keyword>
<reference evidence="8 9" key="1">
    <citation type="submission" date="2014-04" db="EMBL/GenBank/DDBJ databases">
        <authorList>
            <consortium name="DOE Joint Genome Institute"/>
            <person name="Kuo A."/>
            <person name="Ruytinx J."/>
            <person name="Rineau F."/>
            <person name="Colpaert J."/>
            <person name="Kohler A."/>
            <person name="Nagy L.G."/>
            <person name="Floudas D."/>
            <person name="Copeland A."/>
            <person name="Barry K.W."/>
            <person name="Cichocki N."/>
            <person name="Veneault-Fourrey C."/>
            <person name="LaButti K."/>
            <person name="Lindquist E.A."/>
            <person name="Lipzen A."/>
            <person name="Lundell T."/>
            <person name="Morin E."/>
            <person name="Murat C."/>
            <person name="Sun H."/>
            <person name="Tunlid A."/>
            <person name="Henrissat B."/>
            <person name="Grigoriev I.V."/>
            <person name="Hibbett D.S."/>
            <person name="Martin F."/>
            <person name="Nordberg H.P."/>
            <person name="Cantor M.N."/>
            <person name="Hua S.X."/>
        </authorList>
    </citation>
    <scope>NUCLEOTIDE SEQUENCE [LARGE SCALE GENOMIC DNA]</scope>
    <source>
        <strain evidence="8 9">UH-Slu-Lm8-n1</strain>
    </source>
</reference>
<organism evidence="8 9">
    <name type="scientific">Suillus luteus UH-Slu-Lm8-n1</name>
    <dbReference type="NCBI Taxonomy" id="930992"/>
    <lineage>
        <taxon>Eukaryota</taxon>
        <taxon>Fungi</taxon>
        <taxon>Dikarya</taxon>
        <taxon>Basidiomycota</taxon>
        <taxon>Agaricomycotina</taxon>
        <taxon>Agaricomycetes</taxon>
        <taxon>Agaricomycetidae</taxon>
        <taxon>Boletales</taxon>
        <taxon>Suillineae</taxon>
        <taxon>Suillaceae</taxon>
        <taxon>Suillus</taxon>
    </lineage>
</organism>
<evidence type="ECO:0000256" key="5">
    <source>
        <dbReference type="ARBA" id="ARBA00022989"/>
    </source>
</evidence>
<reference evidence="9" key="2">
    <citation type="submission" date="2015-01" db="EMBL/GenBank/DDBJ databases">
        <title>Evolutionary Origins and Diversification of the Mycorrhizal Mutualists.</title>
        <authorList>
            <consortium name="DOE Joint Genome Institute"/>
            <consortium name="Mycorrhizal Genomics Consortium"/>
            <person name="Kohler A."/>
            <person name="Kuo A."/>
            <person name="Nagy L.G."/>
            <person name="Floudas D."/>
            <person name="Copeland A."/>
            <person name="Barry K.W."/>
            <person name="Cichocki N."/>
            <person name="Veneault-Fourrey C."/>
            <person name="LaButti K."/>
            <person name="Lindquist E.A."/>
            <person name="Lipzen A."/>
            <person name="Lundell T."/>
            <person name="Morin E."/>
            <person name="Murat C."/>
            <person name="Riley R."/>
            <person name="Ohm R."/>
            <person name="Sun H."/>
            <person name="Tunlid A."/>
            <person name="Henrissat B."/>
            <person name="Grigoriev I.V."/>
            <person name="Hibbett D.S."/>
            <person name="Martin F."/>
        </authorList>
    </citation>
    <scope>NUCLEOTIDE SEQUENCE [LARGE SCALE GENOMIC DNA]</scope>
    <source>
        <strain evidence="9">UH-Slu-Lm8-n1</strain>
    </source>
</reference>
<comment type="subcellular location">
    <subcellularLocation>
        <location evidence="1">Cell membrane</location>
        <topology evidence="1">Multi-pass membrane protein</topology>
    </subcellularLocation>
</comment>
<dbReference type="HOGENOM" id="CLU_029790_6_1_1"/>